<dbReference type="AlphaFoldDB" id="A0AAE0E0T0"/>
<reference evidence="2" key="1">
    <citation type="journal article" date="2023" name="Plant J.">
        <title>Genome sequences and population genomics provide insights into the demographic history, inbreeding, and mutation load of two 'living fossil' tree species of Dipteronia.</title>
        <authorList>
            <person name="Feng Y."/>
            <person name="Comes H.P."/>
            <person name="Chen J."/>
            <person name="Zhu S."/>
            <person name="Lu R."/>
            <person name="Zhang X."/>
            <person name="Li P."/>
            <person name="Qiu J."/>
            <person name="Olsen K.M."/>
            <person name="Qiu Y."/>
        </authorList>
    </citation>
    <scope>NUCLEOTIDE SEQUENCE</scope>
    <source>
        <strain evidence="2">NBL</strain>
    </source>
</reference>
<dbReference type="EMBL" id="JANJYJ010000007">
    <property type="protein sequence ID" value="KAK3199764.1"/>
    <property type="molecule type" value="Genomic_DNA"/>
</dbReference>
<protein>
    <submittedName>
        <fullName evidence="2">Uncharacterized protein</fullName>
    </submittedName>
</protein>
<keyword evidence="1" id="KW-0812">Transmembrane</keyword>
<accession>A0AAE0E0T0</accession>
<evidence type="ECO:0000313" key="3">
    <source>
        <dbReference type="Proteomes" id="UP001281410"/>
    </source>
</evidence>
<organism evidence="2 3">
    <name type="scientific">Dipteronia sinensis</name>
    <dbReference type="NCBI Taxonomy" id="43782"/>
    <lineage>
        <taxon>Eukaryota</taxon>
        <taxon>Viridiplantae</taxon>
        <taxon>Streptophyta</taxon>
        <taxon>Embryophyta</taxon>
        <taxon>Tracheophyta</taxon>
        <taxon>Spermatophyta</taxon>
        <taxon>Magnoliopsida</taxon>
        <taxon>eudicotyledons</taxon>
        <taxon>Gunneridae</taxon>
        <taxon>Pentapetalae</taxon>
        <taxon>rosids</taxon>
        <taxon>malvids</taxon>
        <taxon>Sapindales</taxon>
        <taxon>Sapindaceae</taxon>
        <taxon>Hippocastanoideae</taxon>
        <taxon>Acereae</taxon>
        <taxon>Dipteronia</taxon>
    </lineage>
</organism>
<dbReference type="Proteomes" id="UP001281410">
    <property type="component" value="Unassembled WGS sequence"/>
</dbReference>
<feature type="transmembrane region" description="Helical" evidence="1">
    <location>
        <begin position="13"/>
        <end position="33"/>
    </location>
</feature>
<evidence type="ECO:0000256" key="1">
    <source>
        <dbReference type="SAM" id="Phobius"/>
    </source>
</evidence>
<name>A0AAE0E0T0_9ROSI</name>
<comment type="caution">
    <text evidence="2">The sequence shown here is derived from an EMBL/GenBank/DDBJ whole genome shotgun (WGS) entry which is preliminary data.</text>
</comment>
<keyword evidence="1" id="KW-1133">Transmembrane helix</keyword>
<gene>
    <name evidence="2" type="ORF">Dsin_023179</name>
</gene>
<keyword evidence="1" id="KW-0472">Membrane</keyword>
<keyword evidence="3" id="KW-1185">Reference proteome</keyword>
<sequence length="157" mass="17871">MASVGGVLRNAEGRVLCFFSAFFFFRILDFIVFGPAAESFQRIPSYFYMLEQKSPGTMTDFKLDDEGRFEFSFFSYGAFIHGFRSAIRHVIAIDGTRLKGIFRGILFVAKIYAKAWLGNPTIKLQNRSVRALNIVLTVNYGIISTYEESGIKYSYFA</sequence>
<proteinExistence type="predicted"/>
<evidence type="ECO:0000313" key="2">
    <source>
        <dbReference type="EMBL" id="KAK3199764.1"/>
    </source>
</evidence>